<dbReference type="InterPro" id="IPR036188">
    <property type="entry name" value="FAD/NAD-bd_sf"/>
</dbReference>
<evidence type="ECO:0000313" key="2">
    <source>
        <dbReference type="EMBL" id="MDI3386218.1"/>
    </source>
</evidence>
<dbReference type="EMBL" id="JASCIR010000005">
    <property type="protein sequence ID" value="MDI3386218.1"/>
    <property type="molecule type" value="Genomic_DNA"/>
</dbReference>
<comment type="caution">
    <text evidence="2">The sequence shown here is derived from an EMBL/GenBank/DDBJ whole genome shotgun (WGS) entry which is preliminary data.</text>
</comment>
<dbReference type="RefSeq" id="WP_282512026.1">
    <property type="nucleotide sequence ID" value="NZ_JASCIR010000005.1"/>
</dbReference>
<evidence type="ECO:0000313" key="3">
    <source>
        <dbReference type="Proteomes" id="UP001224661"/>
    </source>
</evidence>
<dbReference type="Pfam" id="PF01494">
    <property type="entry name" value="FAD_binding_3"/>
    <property type="match status" value="2"/>
</dbReference>
<dbReference type="InterPro" id="IPR002938">
    <property type="entry name" value="FAD-bd"/>
</dbReference>
<keyword evidence="3" id="KW-1185">Reference proteome</keyword>
<proteinExistence type="predicted"/>
<dbReference type="Gene3D" id="3.50.50.60">
    <property type="entry name" value="FAD/NAD(P)-binding domain"/>
    <property type="match status" value="1"/>
</dbReference>
<dbReference type="GO" id="GO:0004497">
    <property type="term" value="F:monooxygenase activity"/>
    <property type="evidence" value="ECO:0007669"/>
    <property type="project" value="UniProtKB-KW"/>
</dbReference>
<dbReference type="SUPFAM" id="SSF51905">
    <property type="entry name" value="FAD/NAD(P)-binding domain"/>
    <property type="match status" value="1"/>
</dbReference>
<reference evidence="2 3" key="1">
    <citation type="submission" date="2023-05" db="EMBL/GenBank/DDBJ databases">
        <title>Draft genome sequence of Streptomyces sp. B-S-A8 isolated from a cave soil in Thailand.</title>
        <authorList>
            <person name="Chamroensaksri N."/>
            <person name="Muangham S."/>
        </authorList>
    </citation>
    <scope>NUCLEOTIDE SEQUENCE [LARGE SCALE GENOMIC DNA]</scope>
    <source>
        <strain evidence="2 3">B-S-A8</strain>
    </source>
</reference>
<feature type="domain" description="FAD-binding" evidence="1">
    <location>
        <begin position="278"/>
        <end position="352"/>
    </location>
</feature>
<organism evidence="2 3">
    <name type="scientific">Streptomyces solicavernae</name>
    <dbReference type="NCBI Taxonomy" id="3043614"/>
    <lineage>
        <taxon>Bacteria</taxon>
        <taxon>Bacillati</taxon>
        <taxon>Actinomycetota</taxon>
        <taxon>Actinomycetes</taxon>
        <taxon>Kitasatosporales</taxon>
        <taxon>Streptomycetaceae</taxon>
        <taxon>Streptomyces</taxon>
    </lineage>
</organism>
<gene>
    <name evidence="2" type="ORF">QIS99_08320</name>
</gene>
<feature type="domain" description="FAD-binding" evidence="1">
    <location>
        <begin position="2"/>
        <end position="165"/>
    </location>
</feature>
<dbReference type="PANTHER" id="PTHR46865">
    <property type="entry name" value="OXIDOREDUCTASE-RELATED"/>
    <property type="match status" value="1"/>
</dbReference>
<dbReference type="InterPro" id="IPR051704">
    <property type="entry name" value="FAD_aromatic-hydroxylase"/>
</dbReference>
<sequence length="406" mass="43518">MKALICGAGIAGLALAERLSAYGWEVLLVERAAGPRPEGYMMDFFGPGFEAVTAMGLEPRLRELAQETDEFTYVDPAGKPLAAVSYARFERAAGSRLVSIMRPALEQLLREAVTGRPGVQVRFGATVDAAEDLPDGRVRAGLSDGTAAEVDLLVGADGVHSRVRALRFGPERDHLLHLGLHTAAFTFTDPELFALVRNRFALTDTLDRQLGLYGLRDRTDGEPSAGGRVAAFTVHRAGTELPADPRAVLLSAFTGAGPVADRTFARLPDGAGLYYDQVAQIRAPRWSAGSTVLLGDAAHAVSLIAGQGASLGIAGAYLLAERLRTATGPESIRAGLAAYESRWRPVVTSVQDSARNRVTGLFLPRTPGQLRLRRWGFRAMNLPGMDRVLARSFLPKDHTPVTRLAA</sequence>
<dbReference type="Proteomes" id="UP001224661">
    <property type="component" value="Unassembled WGS sequence"/>
</dbReference>
<keyword evidence="2" id="KW-0503">Monooxygenase</keyword>
<keyword evidence="2" id="KW-0560">Oxidoreductase</keyword>
<dbReference type="PANTHER" id="PTHR46865:SF2">
    <property type="entry name" value="MONOOXYGENASE"/>
    <property type="match status" value="1"/>
</dbReference>
<protein>
    <submittedName>
        <fullName evidence="2">FAD-dependent monooxygenase</fullName>
    </submittedName>
</protein>
<accession>A0ABT6RP80</accession>
<dbReference type="PRINTS" id="PR00420">
    <property type="entry name" value="RNGMNOXGNASE"/>
</dbReference>
<name>A0ABT6RP80_9ACTN</name>
<evidence type="ECO:0000259" key="1">
    <source>
        <dbReference type="Pfam" id="PF01494"/>
    </source>
</evidence>
<dbReference type="Gene3D" id="3.30.9.10">
    <property type="entry name" value="D-Amino Acid Oxidase, subunit A, domain 2"/>
    <property type="match status" value="1"/>
</dbReference>